<keyword evidence="2" id="KW-1185">Reference proteome</keyword>
<organism evidence="1 2">
    <name type="scientific">Microbacterium betulae</name>
    <dbReference type="NCBI Taxonomy" id="2981139"/>
    <lineage>
        <taxon>Bacteria</taxon>
        <taxon>Bacillati</taxon>
        <taxon>Actinomycetota</taxon>
        <taxon>Actinomycetes</taxon>
        <taxon>Micrococcales</taxon>
        <taxon>Microbacteriaceae</taxon>
        <taxon>Microbacterium</taxon>
    </lineage>
</organism>
<protein>
    <submittedName>
        <fullName evidence="1">Uncharacterized protein</fullName>
    </submittedName>
</protein>
<dbReference type="RefSeq" id="WP_317140285.1">
    <property type="nucleotide sequence ID" value="NZ_CP118157.1"/>
</dbReference>
<dbReference type="Proteomes" id="UP001305498">
    <property type="component" value="Chromosome"/>
</dbReference>
<dbReference type="EMBL" id="CP118157">
    <property type="protein sequence ID" value="WOF23814.1"/>
    <property type="molecule type" value="Genomic_DNA"/>
</dbReference>
<dbReference type="KEGG" id="mbet:N8K70_03800"/>
<dbReference type="AlphaFoldDB" id="A0AA97FKL3"/>
<sequence>MSLLLETPRPRPVVARWTVGDVVTIGNVRWLIRWAAGDVVILASTNRSNGACVWETTRDRLPTKGTR</sequence>
<evidence type="ECO:0000313" key="2">
    <source>
        <dbReference type="Proteomes" id="UP001305498"/>
    </source>
</evidence>
<proteinExistence type="predicted"/>
<accession>A0AA97FKL3</accession>
<evidence type="ECO:0000313" key="1">
    <source>
        <dbReference type="EMBL" id="WOF23814.1"/>
    </source>
</evidence>
<name>A0AA97FKL3_9MICO</name>
<gene>
    <name evidence="1" type="ORF">N8K70_03800</name>
</gene>
<reference evidence="1 2" key="1">
    <citation type="submission" date="2023-02" db="EMBL/GenBank/DDBJ databases">
        <title>Microbacterium betulae sp. nov., isolated from birch wood.</title>
        <authorList>
            <person name="Pasciak M."/>
            <person name="Pawlik K.J."/>
            <person name="Martynowski D."/>
            <person name="Laczmanski L."/>
            <person name="Ciekot J."/>
            <person name="Szponar B."/>
            <person name="Wojcik-Fatla A."/>
            <person name="Mackiewicz B."/>
            <person name="Farian E."/>
            <person name="Cholewa G."/>
            <person name="Cholewa A."/>
            <person name="Dutkiewicz J."/>
        </authorList>
    </citation>
    <scope>NUCLEOTIDE SEQUENCE [LARGE SCALE GENOMIC DNA]</scope>
    <source>
        <strain evidence="1 2">AB</strain>
    </source>
</reference>